<accession>A0AAW0Z8G9</accession>
<feature type="compositionally biased region" description="Basic and acidic residues" evidence="1">
    <location>
        <begin position="82"/>
        <end position="106"/>
    </location>
</feature>
<feature type="region of interest" description="Disordered" evidence="1">
    <location>
        <begin position="81"/>
        <end position="106"/>
    </location>
</feature>
<reference evidence="2 3" key="1">
    <citation type="submission" date="2024-05" db="EMBL/GenBank/DDBJ databases">
        <title>The nuclear and mitochondrial genome assemblies of Tetragonisca angustula (Apidae: Meliponini), a tiny yet remarkable pollinator in the Neotropics.</title>
        <authorList>
            <person name="Ferrari R."/>
            <person name="Ricardo P.C."/>
            <person name="Dias F.C."/>
            <person name="Araujo N.S."/>
            <person name="Soares D.O."/>
            <person name="Zhou Q.-S."/>
            <person name="Zhu C.-D."/>
            <person name="Coutinho L."/>
            <person name="Airas M.C."/>
            <person name="Batista T.M."/>
        </authorList>
    </citation>
    <scope>NUCLEOTIDE SEQUENCE [LARGE SCALE GENOMIC DNA]</scope>
    <source>
        <strain evidence="2">ASF017062</strain>
        <tissue evidence="2">Abdomen</tissue>
    </source>
</reference>
<protein>
    <submittedName>
        <fullName evidence="2">Uncharacterized protein</fullName>
    </submittedName>
</protein>
<evidence type="ECO:0000313" key="3">
    <source>
        <dbReference type="Proteomes" id="UP001432146"/>
    </source>
</evidence>
<dbReference type="AlphaFoldDB" id="A0AAW0Z8G9"/>
<keyword evidence="3" id="KW-1185">Reference proteome</keyword>
<dbReference type="Proteomes" id="UP001432146">
    <property type="component" value="Unassembled WGS sequence"/>
</dbReference>
<organism evidence="2 3">
    <name type="scientific">Tetragonisca angustula</name>
    <dbReference type="NCBI Taxonomy" id="166442"/>
    <lineage>
        <taxon>Eukaryota</taxon>
        <taxon>Metazoa</taxon>
        <taxon>Ecdysozoa</taxon>
        <taxon>Arthropoda</taxon>
        <taxon>Hexapoda</taxon>
        <taxon>Insecta</taxon>
        <taxon>Pterygota</taxon>
        <taxon>Neoptera</taxon>
        <taxon>Endopterygota</taxon>
        <taxon>Hymenoptera</taxon>
        <taxon>Apocrita</taxon>
        <taxon>Aculeata</taxon>
        <taxon>Apoidea</taxon>
        <taxon>Anthophila</taxon>
        <taxon>Apidae</taxon>
        <taxon>Tetragonisca</taxon>
    </lineage>
</organism>
<comment type="caution">
    <text evidence="2">The sequence shown here is derived from an EMBL/GenBank/DDBJ whole genome shotgun (WGS) entry which is preliminary data.</text>
</comment>
<name>A0AAW0Z8G9_9HYME</name>
<proteinExistence type="predicted"/>
<dbReference type="EMBL" id="JAWNGG020000363">
    <property type="protein sequence ID" value="KAK9293894.1"/>
    <property type="molecule type" value="Genomic_DNA"/>
</dbReference>
<evidence type="ECO:0000313" key="2">
    <source>
        <dbReference type="EMBL" id="KAK9293894.1"/>
    </source>
</evidence>
<sequence>MSDLGNKFSKSLREIRILSLLDHFPQSLSKIFVVGTRIPEFPYNQHWRKSWLFKCWAVCLVVCLPVIYQLQATSSEKLGILPRRDSETPAEKSRAEEAGNISRGRE</sequence>
<evidence type="ECO:0000256" key="1">
    <source>
        <dbReference type="SAM" id="MobiDB-lite"/>
    </source>
</evidence>
<gene>
    <name evidence="2" type="ORF">QLX08_011305</name>
</gene>